<dbReference type="EMBL" id="QUNO01000018">
    <property type="protein sequence ID" value="REH35218.1"/>
    <property type="molecule type" value="Genomic_DNA"/>
</dbReference>
<evidence type="ECO:0000313" key="1">
    <source>
        <dbReference type="EMBL" id="REH35218.1"/>
    </source>
</evidence>
<evidence type="ECO:0008006" key="3">
    <source>
        <dbReference type="Google" id="ProtNLM"/>
    </source>
</evidence>
<reference evidence="1 2" key="1">
    <citation type="submission" date="2018-08" db="EMBL/GenBank/DDBJ databases">
        <title>Genomic Encyclopedia of Archaeal and Bacterial Type Strains, Phase II (KMG-II): from individual species to whole genera.</title>
        <authorList>
            <person name="Goeker M."/>
        </authorList>
    </citation>
    <scope>NUCLEOTIDE SEQUENCE [LARGE SCALE GENOMIC DNA]</scope>
    <source>
        <strain evidence="1 2">DSM 45791</strain>
    </source>
</reference>
<comment type="caution">
    <text evidence="1">The sequence shown here is derived from an EMBL/GenBank/DDBJ whole genome shotgun (WGS) entry which is preliminary data.</text>
</comment>
<proteinExistence type="predicted"/>
<protein>
    <recommendedName>
        <fullName evidence="3">Methyltransferase family protein</fullName>
    </recommendedName>
</protein>
<sequence length="216" mass="24490">MWDMGWRQIEEIDAALAQGRIDQQGWHDAMANLLREPYLTAETPWQQSGKGGTAEDWEQSRKFVLDPVDRDGTLLDVGCANGYLMECIPGWAAEKGLNIEPHGVDIVPEFVALARKRLPQWADRIHEGNALTWTPPQRYDFVRTGLEYVPADRRRDFVAKLLTIGDRLIVGPYTVDVGDEQTENDLADWGFTVAGHVRKPHPNPRGVRTLCWLDQS</sequence>
<dbReference type="AlphaFoldDB" id="A0A3E0GYH7"/>
<dbReference type="CDD" id="cd02440">
    <property type="entry name" value="AdoMet_MTases"/>
    <property type="match status" value="1"/>
</dbReference>
<accession>A0A3E0GYH7</accession>
<name>A0A3E0GYH7_9PSEU</name>
<dbReference type="Gene3D" id="3.40.50.150">
    <property type="entry name" value="Vaccinia Virus protein VP39"/>
    <property type="match status" value="1"/>
</dbReference>
<gene>
    <name evidence="1" type="ORF">BCF44_11878</name>
</gene>
<keyword evidence="2" id="KW-1185">Reference proteome</keyword>
<organism evidence="1 2">
    <name type="scientific">Kutzneria buriramensis</name>
    <dbReference type="NCBI Taxonomy" id="1045776"/>
    <lineage>
        <taxon>Bacteria</taxon>
        <taxon>Bacillati</taxon>
        <taxon>Actinomycetota</taxon>
        <taxon>Actinomycetes</taxon>
        <taxon>Pseudonocardiales</taxon>
        <taxon>Pseudonocardiaceae</taxon>
        <taxon>Kutzneria</taxon>
    </lineage>
</organism>
<dbReference type="SUPFAM" id="SSF53335">
    <property type="entry name" value="S-adenosyl-L-methionine-dependent methyltransferases"/>
    <property type="match status" value="1"/>
</dbReference>
<dbReference type="Proteomes" id="UP000256269">
    <property type="component" value="Unassembled WGS sequence"/>
</dbReference>
<dbReference type="InterPro" id="IPR029063">
    <property type="entry name" value="SAM-dependent_MTases_sf"/>
</dbReference>
<evidence type="ECO:0000313" key="2">
    <source>
        <dbReference type="Proteomes" id="UP000256269"/>
    </source>
</evidence>